<dbReference type="RefSeq" id="WP_006876231.1">
    <property type="nucleotide sequence ID" value="NZ_CP102255.1"/>
</dbReference>
<reference evidence="6" key="2">
    <citation type="submission" date="2017-04" db="EMBL/GenBank/DDBJ databases">
        <title>Function of individual gut microbiota members based on whole genome sequencing of pure cultures obtained from chicken caecum.</title>
        <authorList>
            <person name="Medvecky M."/>
            <person name="Cejkova D."/>
            <person name="Polansky O."/>
            <person name="Karasova D."/>
            <person name="Kubasova T."/>
            <person name="Cizek A."/>
            <person name="Rychlik I."/>
        </authorList>
    </citation>
    <scope>NUCLEOTIDE SEQUENCE [LARGE SCALE GENOMIC DNA]</scope>
    <source>
        <strain evidence="6">An175</strain>
    </source>
</reference>
<evidence type="ECO:0000313" key="2">
    <source>
        <dbReference type="EMBL" id="CUQ04013.1"/>
    </source>
</evidence>
<evidence type="ECO:0000313" key="4">
    <source>
        <dbReference type="EMBL" id="OUP66964.1"/>
    </source>
</evidence>
<reference evidence="4" key="3">
    <citation type="journal article" date="2018" name="BMC Genomics">
        <title>Whole genome sequencing and function prediction of 133 gut anaerobes isolated from chicken caecum in pure cultures.</title>
        <authorList>
            <person name="Medvecky M."/>
            <person name="Cejkova D."/>
            <person name="Polansky O."/>
            <person name="Karasova D."/>
            <person name="Kubasova T."/>
            <person name="Cizek A."/>
            <person name="Rychlik I."/>
        </authorList>
    </citation>
    <scope>NUCLEOTIDE SEQUENCE</scope>
    <source>
        <strain evidence="4">An175</strain>
    </source>
</reference>
<dbReference type="EMBL" id="QXWZ01000031">
    <property type="protein sequence ID" value="NBI80029.1"/>
    <property type="molecule type" value="Genomic_DNA"/>
</dbReference>
<evidence type="ECO:0000313" key="6">
    <source>
        <dbReference type="Proteomes" id="UP000196386"/>
    </source>
</evidence>
<accession>A0A174T208</accession>
<feature type="region of interest" description="Disordered" evidence="1">
    <location>
        <begin position="111"/>
        <end position="136"/>
    </location>
</feature>
<proteinExistence type="predicted"/>
<evidence type="ECO:0000313" key="5">
    <source>
        <dbReference type="Proteomes" id="UP000095765"/>
    </source>
</evidence>
<dbReference type="Proteomes" id="UP000095765">
    <property type="component" value="Unassembled WGS sequence"/>
</dbReference>
<reference evidence="3 7" key="4">
    <citation type="submission" date="2018-08" db="EMBL/GenBank/DDBJ databases">
        <title>Murine metabolic-syndrome-specific gut microbial biobank.</title>
        <authorList>
            <person name="Liu C."/>
        </authorList>
    </citation>
    <scope>NUCLEOTIDE SEQUENCE [LARGE SCALE GENOMIC DNA]</scope>
    <source>
        <strain evidence="3 7">X69</strain>
    </source>
</reference>
<protein>
    <submittedName>
        <fullName evidence="2">Uncharacterized protein</fullName>
    </submittedName>
</protein>
<dbReference type="Proteomes" id="UP000446348">
    <property type="component" value="Unassembled WGS sequence"/>
</dbReference>
<reference evidence="2 5" key="1">
    <citation type="submission" date="2015-09" db="EMBL/GenBank/DDBJ databases">
        <authorList>
            <consortium name="Pathogen Informatics"/>
        </authorList>
    </citation>
    <scope>NUCLEOTIDE SEQUENCE [LARGE SCALE GENOMIC DNA]</scope>
    <source>
        <strain evidence="2 5">2789STDY5834939</strain>
    </source>
</reference>
<sequence>MNTLKLNHPIQVGTQEGAKELTELPYDPEEITAQMFARADAKKVKAGGAGGVSMAEVDYGMHLYLGFMAILAVNPQLDLNDLERIKGSDLVVVMHIGRNFMLLKSAVVSQESSSGGRSETMPESSTPPSPTSSAKG</sequence>
<gene>
    <name evidence="4" type="ORF">B5F11_18895</name>
    <name evidence="3" type="ORF">D3Z39_14380</name>
    <name evidence="2" type="ORF">ERS852551_02866</name>
</gene>
<dbReference type="Proteomes" id="UP000196386">
    <property type="component" value="Unassembled WGS sequence"/>
</dbReference>
<name>A0A174T208_9FIRM</name>
<evidence type="ECO:0000313" key="3">
    <source>
        <dbReference type="EMBL" id="NBI80029.1"/>
    </source>
</evidence>
<organism evidence="2 5">
    <name type="scientific">Anaerotruncus colihominis</name>
    <dbReference type="NCBI Taxonomy" id="169435"/>
    <lineage>
        <taxon>Bacteria</taxon>
        <taxon>Bacillati</taxon>
        <taxon>Bacillota</taxon>
        <taxon>Clostridia</taxon>
        <taxon>Eubacteriales</taxon>
        <taxon>Oscillospiraceae</taxon>
        <taxon>Anaerotruncus</taxon>
    </lineage>
</organism>
<dbReference type="EMBL" id="CZBE01000022">
    <property type="protein sequence ID" value="CUQ04013.1"/>
    <property type="molecule type" value="Genomic_DNA"/>
</dbReference>
<evidence type="ECO:0000313" key="7">
    <source>
        <dbReference type="Proteomes" id="UP000446348"/>
    </source>
</evidence>
<dbReference type="AlphaFoldDB" id="A0A174T208"/>
<evidence type="ECO:0000256" key="1">
    <source>
        <dbReference type="SAM" id="MobiDB-lite"/>
    </source>
</evidence>
<dbReference type="EMBL" id="NFKP01000037">
    <property type="protein sequence ID" value="OUP66964.1"/>
    <property type="molecule type" value="Genomic_DNA"/>
</dbReference>
<dbReference type="OrthoDB" id="1860246at2"/>